<dbReference type="GO" id="GO:0016020">
    <property type="term" value="C:membrane"/>
    <property type="evidence" value="ECO:0007669"/>
    <property type="project" value="UniProtKB-SubCell"/>
</dbReference>
<dbReference type="GeneID" id="6755519"/>
<gene>
    <name evidence="6" type="ORF">TRIADDRAFT_57978</name>
</gene>
<dbReference type="InterPro" id="IPR009828">
    <property type="entry name" value="CYRIA/CYRIB_Rac1-bd"/>
</dbReference>
<keyword evidence="4" id="KW-0449">Lipoprotein</keyword>
<dbReference type="OMA" id="EENWGRM"/>
<dbReference type="InterPro" id="IPR039789">
    <property type="entry name" value="CYRI"/>
</dbReference>
<reference evidence="6 7" key="1">
    <citation type="journal article" date="2008" name="Nature">
        <title>The Trichoplax genome and the nature of placozoans.</title>
        <authorList>
            <person name="Srivastava M."/>
            <person name="Begovic E."/>
            <person name="Chapman J."/>
            <person name="Putnam N.H."/>
            <person name="Hellsten U."/>
            <person name="Kawashima T."/>
            <person name="Kuo A."/>
            <person name="Mitros T."/>
            <person name="Salamov A."/>
            <person name="Carpenter M.L."/>
            <person name="Signorovitch A.Y."/>
            <person name="Moreno M.A."/>
            <person name="Kamm K."/>
            <person name="Grimwood J."/>
            <person name="Schmutz J."/>
            <person name="Shapiro H."/>
            <person name="Grigoriev I.V."/>
            <person name="Buss L.W."/>
            <person name="Schierwater B."/>
            <person name="Dellaporta S.L."/>
            <person name="Rokhsar D.S."/>
        </authorList>
    </citation>
    <scope>NUCLEOTIDE SEQUENCE [LARGE SCALE GENOMIC DNA]</scope>
    <source>
        <strain evidence="6 7">Grell-BS-1999</strain>
    </source>
</reference>
<dbReference type="PANTHER" id="PTHR12422">
    <property type="entry name" value="GH09096P"/>
    <property type="match status" value="1"/>
</dbReference>
<dbReference type="FunCoup" id="B3S2D0">
    <property type="interactions" value="703"/>
</dbReference>
<dbReference type="HOGENOM" id="CLU_889446_0_0_1"/>
<dbReference type="Pfam" id="PF07159">
    <property type="entry name" value="CYRIA-B_Rac1-bd"/>
    <property type="match status" value="3"/>
</dbReference>
<evidence type="ECO:0000256" key="3">
    <source>
        <dbReference type="ARBA" id="ARBA00023136"/>
    </source>
</evidence>
<dbReference type="RefSeq" id="XP_002114306.1">
    <property type="nucleotide sequence ID" value="XM_002114270.1"/>
</dbReference>
<evidence type="ECO:0000256" key="4">
    <source>
        <dbReference type="ARBA" id="ARBA00023288"/>
    </source>
</evidence>
<dbReference type="OrthoDB" id="60973at2759"/>
<evidence type="ECO:0000256" key="1">
    <source>
        <dbReference type="ARBA" id="ARBA00004635"/>
    </source>
</evidence>
<keyword evidence="7" id="KW-1185">Reference proteome</keyword>
<evidence type="ECO:0000259" key="5">
    <source>
        <dbReference type="Pfam" id="PF07159"/>
    </source>
</evidence>
<dbReference type="PhylomeDB" id="B3S2D0"/>
<dbReference type="InParanoid" id="B3S2D0"/>
<dbReference type="GO" id="GO:0031267">
    <property type="term" value="F:small GTPase binding"/>
    <property type="evidence" value="ECO:0007669"/>
    <property type="project" value="InterPro"/>
</dbReference>
<dbReference type="GO" id="GO:0030833">
    <property type="term" value="P:regulation of actin filament polymerization"/>
    <property type="evidence" value="ECO:0007669"/>
    <property type="project" value="InterPro"/>
</dbReference>
<evidence type="ECO:0000313" key="6">
    <source>
        <dbReference type="EMBL" id="EDV23396.1"/>
    </source>
</evidence>
<feature type="domain" description="CYRIA/CYRIB Rac1 binding" evidence="5">
    <location>
        <begin position="32"/>
        <end position="156"/>
    </location>
</feature>
<dbReference type="CTD" id="6755519"/>
<proteinExistence type="inferred from homology"/>
<name>B3S2D0_TRIAD</name>
<dbReference type="eggNOG" id="KOG3951">
    <property type="taxonomic scope" value="Eukaryota"/>
</dbReference>
<comment type="subcellular location">
    <subcellularLocation>
        <location evidence="1">Membrane</location>
        <topology evidence="1">Lipid-anchor</topology>
    </subcellularLocation>
</comment>
<dbReference type="Proteomes" id="UP000009022">
    <property type="component" value="Unassembled WGS sequence"/>
</dbReference>
<dbReference type="AlphaFoldDB" id="B3S2D0"/>
<evidence type="ECO:0000256" key="2">
    <source>
        <dbReference type="ARBA" id="ARBA00005778"/>
    </source>
</evidence>
<accession>B3S2D0</accession>
<feature type="domain" description="CYRIA/CYRIB Rac1 binding" evidence="5">
    <location>
        <begin position="157"/>
        <end position="192"/>
    </location>
</feature>
<comment type="similarity">
    <text evidence="2">Belongs to the CYRI family.</text>
</comment>
<protein>
    <recommendedName>
        <fullName evidence="5">CYRIA/CYRIB Rac1 binding domain-containing protein</fullName>
    </recommendedName>
</protein>
<organism evidence="6 7">
    <name type="scientific">Trichoplax adhaerens</name>
    <name type="common">Trichoplax reptans</name>
    <dbReference type="NCBI Taxonomy" id="10228"/>
    <lineage>
        <taxon>Eukaryota</taxon>
        <taxon>Metazoa</taxon>
        <taxon>Placozoa</taxon>
        <taxon>Uniplacotomia</taxon>
        <taxon>Trichoplacea</taxon>
        <taxon>Trichoplacidae</taxon>
        <taxon>Trichoplax</taxon>
    </lineage>
</organism>
<feature type="domain" description="CYRIA/CYRIB Rac1 binding" evidence="5">
    <location>
        <begin position="193"/>
        <end position="239"/>
    </location>
</feature>
<dbReference type="KEGG" id="tad:TRIADDRAFT_57978"/>
<dbReference type="EMBL" id="DS985247">
    <property type="protein sequence ID" value="EDV23396.1"/>
    <property type="molecule type" value="Genomic_DNA"/>
</dbReference>
<keyword evidence="3" id="KW-0472">Membrane</keyword>
<dbReference type="STRING" id="10228.B3S2D0"/>
<sequence length="313" mass="35675">MGNILRIFFQSSCDSSGSNHDLFIDIQSKQSTDALPDDEDQTAYNVVNGVLEHSSQMVNDLESYKGATEEIRDAISQPNNDYQQRQTWREVCKFVTVLKRLYEYSQEIENIVPQLLYPLCSGPRTPIEHCQSQQALIKQFAEVLHFTLIFDRLKEETVEMSMDTANRMSLFYASPTPMLKMLSNATTKFVAEVGVIILYDHVHPFGAFSKKSDIDVTGAIKVIKSNNLNNKQHLLDALRVMNCGLLNVYLYVICQLLSIKYYTLVANRLSFKQTCNLRRDLEIHTCNTDWQSKVNCCDSANQQDTPHKGSSSM</sequence>
<evidence type="ECO:0000313" key="7">
    <source>
        <dbReference type="Proteomes" id="UP000009022"/>
    </source>
</evidence>